<dbReference type="PANTHER" id="PTHR30290:SF10">
    <property type="entry name" value="PERIPLASMIC OLIGOPEPTIDE-BINDING PROTEIN-RELATED"/>
    <property type="match status" value="1"/>
</dbReference>
<proteinExistence type="inferred from homology"/>
<dbReference type="PIRSF" id="PIRSF002741">
    <property type="entry name" value="MppA"/>
    <property type="match status" value="1"/>
</dbReference>
<dbReference type="Gene3D" id="3.40.190.10">
    <property type="entry name" value="Periplasmic binding protein-like II"/>
    <property type="match status" value="1"/>
</dbReference>
<name>A0A9X4PD08_9PAST</name>
<dbReference type="Gene3D" id="3.90.76.10">
    <property type="entry name" value="Dipeptide-binding Protein, Domain 1"/>
    <property type="match status" value="1"/>
</dbReference>
<evidence type="ECO:0000256" key="1">
    <source>
        <dbReference type="ARBA" id="ARBA00004196"/>
    </source>
</evidence>
<dbReference type="FunFam" id="3.90.76.10:FF:000001">
    <property type="entry name" value="Oligopeptide ABC transporter substrate-binding protein"/>
    <property type="match status" value="1"/>
</dbReference>
<dbReference type="Proteomes" id="UP001155500">
    <property type="component" value="Unassembled WGS sequence"/>
</dbReference>
<dbReference type="InterPro" id="IPR000914">
    <property type="entry name" value="SBP_5_dom"/>
</dbReference>
<keyword evidence="4 5" id="KW-0732">Signal</keyword>
<keyword evidence="8" id="KW-1185">Reference proteome</keyword>
<feature type="chain" id="PRO_5040855405" evidence="5">
    <location>
        <begin position="25"/>
        <end position="545"/>
    </location>
</feature>
<dbReference type="InterPro" id="IPR039424">
    <property type="entry name" value="SBP_5"/>
</dbReference>
<dbReference type="InterPro" id="IPR030678">
    <property type="entry name" value="Peptide/Ni-bd"/>
</dbReference>
<organism evidence="7 8">
    <name type="scientific">Volucribacter amazonae</name>
    <dbReference type="NCBI Taxonomy" id="256731"/>
    <lineage>
        <taxon>Bacteria</taxon>
        <taxon>Pseudomonadati</taxon>
        <taxon>Pseudomonadota</taxon>
        <taxon>Gammaproteobacteria</taxon>
        <taxon>Pasteurellales</taxon>
        <taxon>Pasteurellaceae</taxon>
        <taxon>Volucribacter</taxon>
    </lineage>
</organism>
<dbReference type="CDD" id="cd08504">
    <property type="entry name" value="PBP2_OppA"/>
    <property type="match status" value="1"/>
</dbReference>
<evidence type="ECO:0000256" key="3">
    <source>
        <dbReference type="ARBA" id="ARBA00022448"/>
    </source>
</evidence>
<dbReference type="SUPFAM" id="SSF53850">
    <property type="entry name" value="Periplasmic binding protein-like II"/>
    <property type="match status" value="1"/>
</dbReference>
<dbReference type="GO" id="GO:0015833">
    <property type="term" value="P:peptide transport"/>
    <property type="evidence" value="ECO:0007669"/>
    <property type="project" value="TreeGrafter"/>
</dbReference>
<evidence type="ECO:0000256" key="5">
    <source>
        <dbReference type="SAM" id="SignalP"/>
    </source>
</evidence>
<dbReference type="PANTHER" id="PTHR30290">
    <property type="entry name" value="PERIPLASMIC BINDING COMPONENT OF ABC TRANSPORTER"/>
    <property type="match status" value="1"/>
</dbReference>
<dbReference type="GO" id="GO:1904680">
    <property type="term" value="F:peptide transmembrane transporter activity"/>
    <property type="evidence" value="ECO:0007669"/>
    <property type="project" value="TreeGrafter"/>
</dbReference>
<dbReference type="EMBL" id="LWID01000001">
    <property type="protein sequence ID" value="MDG6895389.1"/>
    <property type="molecule type" value="Genomic_DNA"/>
</dbReference>
<evidence type="ECO:0000259" key="6">
    <source>
        <dbReference type="Pfam" id="PF00496"/>
    </source>
</evidence>
<comment type="similarity">
    <text evidence="2">Belongs to the bacterial solute-binding protein 5 family.</text>
</comment>
<evidence type="ECO:0000313" key="8">
    <source>
        <dbReference type="Proteomes" id="UP001155500"/>
    </source>
</evidence>
<dbReference type="AlphaFoldDB" id="A0A9X4PD08"/>
<evidence type="ECO:0000256" key="2">
    <source>
        <dbReference type="ARBA" id="ARBA00005695"/>
    </source>
</evidence>
<dbReference type="Pfam" id="PF00496">
    <property type="entry name" value="SBP_bac_5"/>
    <property type="match status" value="1"/>
</dbReference>
<dbReference type="GO" id="GO:0030288">
    <property type="term" value="C:outer membrane-bounded periplasmic space"/>
    <property type="evidence" value="ECO:0007669"/>
    <property type="project" value="TreeGrafter"/>
</dbReference>
<comment type="caution">
    <text evidence="7">The sequence shown here is derived from an EMBL/GenBank/DDBJ whole genome shotgun (WGS) entry which is preliminary data.</text>
</comment>
<protein>
    <submittedName>
        <fullName evidence="7">Oligopeptide ABC transporter substrate-binding protein OppA</fullName>
    </submittedName>
</protein>
<sequence length="545" mass="61393">MATVFTRYLFATTIACGLSFSALAANVPAGTVLAEKQQITLNNGSEPQSFDPHLTEGLPEAQVAFQLYEGLVTKDEYGHEQPGVAESWQSSPDFKTWTFHLRKEAKWSNGDPVTAEDFVYSWQRLVTPATGSPYASFLVYLQVKNAQDIIDGHKQPEELGVKAVDDYTLVVELDQPVPYAVGLTTHQSLLPVPRKAIEQYGTNWVKVGNHIGNGAYSLAEHVINEKIVFKRNPLYWNDKQTVIDSATFLAIENPTTDVQRYRAGDLDITHYTLPPEQFTKLKQDIPDEVFVSKTLATYLYELNNAKAPFNDIRVRKALNLALDRHIITDKVLAQGQTPTYVFTPTYIEEGEKIQQPAYASQAMSERNQQAIQLLEEAGFSKANPLKFTILYNTNENHKKVAIAAASIWKANTKGLIDVKLENQEWKTYIDSRRQGNYDVARAGWSADYNQASSFTNYFLSNSSNNTAFYKNKDYDDVIAQSYQVADANGRAEVYAKAEQVLAQDFAIVPVYNYVNTRLVKPYVKGYTGKDPQDDILLRNLYIIKH</sequence>
<accession>A0A9X4PD08</accession>
<feature type="domain" description="Solute-binding protein family 5" evidence="6">
    <location>
        <begin position="81"/>
        <end position="465"/>
    </location>
</feature>
<dbReference type="Gene3D" id="3.10.105.10">
    <property type="entry name" value="Dipeptide-binding Protein, Domain 3"/>
    <property type="match status" value="1"/>
</dbReference>
<keyword evidence="3" id="KW-0813">Transport</keyword>
<dbReference type="GO" id="GO:0043190">
    <property type="term" value="C:ATP-binding cassette (ABC) transporter complex"/>
    <property type="evidence" value="ECO:0007669"/>
    <property type="project" value="InterPro"/>
</dbReference>
<reference evidence="7" key="1">
    <citation type="submission" date="2016-03" db="EMBL/GenBank/DDBJ databases">
        <title>Co-evolution between Pasteurellaceae and their hosts.</title>
        <authorList>
            <person name="Hansen M.J."/>
            <person name="Bojesen A.M."/>
            <person name="Planet P."/>
        </authorList>
    </citation>
    <scope>NUCLEOTIDE SEQUENCE</scope>
    <source>
        <strain evidence="7">146/S8/89</strain>
    </source>
</reference>
<evidence type="ECO:0000313" key="7">
    <source>
        <dbReference type="EMBL" id="MDG6895389.1"/>
    </source>
</evidence>
<dbReference type="RefSeq" id="WP_279572799.1">
    <property type="nucleotide sequence ID" value="NZ_LWID01000001.1"/>
</dbReference>
<feature type="signal peptide" evidence="5">
    <location>
        <begin position="1"/>
        <end position="24"/>
    </location>
</feature>
<evidence type="ECO:0000256" key="4">
    <source>
        <dbReference type="ARBA" id="ARBA00022729"/>
    </source>
</evidence>
<comment type="subcellular location">
    <subcellularLocation>
        <location evidence="1">Cell envelope</location>
    </subcellularLocation>
</comment>
<gene>
    <name evidence="7" type="ORF">A6A20_07080</name>
</gene>
<dbReference type="FunFam" id="3.10.105.10:FF:000001">
    <property type="entry name" value="Oligopeptide ABC transporter, oligopeptide-binding protein"/>
    <property type="match status" value="1"/>
</dbReference>